<protein>
    <recommendedName>
        <fullName evidence="2">Adenine phosphoribosyltransferase</fullName>
    </recommendedName>
</protein>
<accession>A0A382CI97</accession>
<feature type="non-terminal residue" evidence="1">
    <location>
        <position position="32"/>
    </location>
</feature>
<reference evidence="1" key="1">
    <citation type="submission" date="2018-05" db="EMBL/GenBank/DDBJ databases">
        <authorList>
            <person name="Lanie J.A."/>
            <person name="Ng W.-L."/>
            <person name="Kazmierczak K.M."/>
            <person name="Andrzejewski T.M."/>
            <person name="Davidsen T.M."/>
            <person name="Wayne K.J."/>
            <person name="Tettelin H."/>
            <person name="Glass J.I."/>
            <person name="Rusch D."/>
            <person name="Podicherti R."/>
            <person name="Tsui H.-C.T."/>
            <person name="Winkler M.E."/>
        </authorList>
    </citation>
    <scope>NUCLEOTIDE SEQUENCE</scope>
</reference>
<dbReference type="InterPro" id="IPR029057">
    <property type="entry name" value="PRTase-like"/>
</dbReference>
<sequence>MNIADLIRSIPDYPKPGVIFRDITTLLQHPAG</sequence>
<evidence type="ECO:0008006" key="2">
    <source>
        <dbReference type="Google" id="ProtNLM"/>
    </source>
</evidence>
<evidence type="ECO:0000313" key="1">
    <source>
        <dbReference type="EMBL" id="SVB25037.1"/>
    </source>
</evidence>
<dbReference type="AlphaFoldDB" id="A0A382CI97"/>
<dbReference type="EMBL" id="UINC01034343">
    <property type="protein sequence ID" value="SVB25037.1"/>
    <property type="molecule type" value="Genomic_DNA"/>
</dbReference>
<name>A0A382CI97_9ZZZZ</name>
<organism evidence="1">
    <name type="scientific">marine metagenome</name>
    <dbReference type="NCBI Taxonomy" id="408172"/>
    <lineage>
        <taxon>unclassified sequences</taxon>
        <taxon>metagenomes</taxon>
        <taxon>ecological metagenomes</taxon>
    </lineage>
</organism>
<gene>
    <name evidence="1" type="ORF">METZ01_LOCUS177891</name>
</gene>
<proteinExistence type="predicted"/>
<dbReference type="Gene3D" id="3.40.50.2020">
    <property type="match status" value="1"/>
</dbReference>